<name>A0ABZ2UTF1_9CYAN</name>
<feature type="compositionally biased region" description="Polar residues" evidence="1">
    <location>
        <begin position="1"/>
        <end position="12"/>
    </location>
</feature>
<dbReference type="EMBL" id="CP150886">
    <property type="protein sequence ID" value="WZB88261.1"/>
    <property type="molecule type" value="Genomic_DNA"/>
</dbReference>
<organism evidence="2 3">
    <name type="scientific">Okeanomitos corallinicola TIOX110</name>
    <dbReference type="NCBI Taxonomy" id="3133117"/>
    <lineage>
        <taxon>Bacteria</taxon>
        <taxon>Bacillati</taxon>
        <taxon>Cyanobacteriota</taxon>
        <taxon>Cyanophyceae</taxon>
        <taxon>Nostocales</taxon>
        <taxon>Aphanizomenonaceae</taxon>
        <taxon>Okeanomitos</taxon>
    </lineage>
</organism>
<dbReference type="Proteomes" id="UP001483337">
    <property type="component" value="Chromosome"/>
</dbReference>
<gene>
    <name evidence="2" type="ORF">WJM97_00720</name>
</gene>
<sequence length="61" mass="7322">MMSSDDNAQPQKQDYRNEEVEVENSTGERFPIETYLLRVYPESFNSYDAYMEIHSYVNYNL</sequence>
<keyword evidence="3" id="KW-1185">Reference proteome</keyword>
<evidence type="ECO:0000313" key="2">
    <source>
        <dbReference type="EMBL" id="WZB88261.1"/>
    </source>
</evidence>
<accession>A0ABZ2UTF1</accession>
<feature type="region of interest" description="Disordered" evidence="1">
    <location>
        <begin position="1"/>
        <end position="26"/>
    </location>
</feature>
<reference evidence="2 3" key="1">
    <citation type="submission" date="2024-04" db="EMBL/GenBank/DDBJ databases">
        <title>Okeanomitos corallinicola gen. &amp; sp. nov. (Nostocales, Cyanobacteria), a new toxic marine heterocyst-forming cyanobacterium from a coral reef.</title>
        <authorList>
            <person name="Li H."/>
            <person name="Li R."/>
            <person name="Kang J."/>
            <person name="Hii K.S."/>
            <person name="Mohamed H.F."/>
            <person name="Xu X."/>
            <person name="Luo Z."/>
        </authorList>
    </citation>
    <scope>NUCLEOTIDE SEQUENCE [LARGE SCALE GENOMIC DNA]</scope>
    <source>
        <strain evidence="2 3">TIOX110</strain>
    </source>
</reference>
<proteinExistence type="predicted"/>
<dbReference type="RefSeq" id="WP_353931169.1">
    <property type="nucleotide sequence ID" value="NZ_CP150886.1"/>
</dbReference>
<evidence type="ECO:0000313" key="3">
    <source>
        <dbReference type="Proteomes" id="UP001483337"/>
    </source>
</evidence>
<protein>
    <submittedName>
        <fullName evidence="2">Uncharacterized protein</fullName>
    </submittedName>
</protein>
<evidence type="ECO:0000256" key="1">
    <source>
        <dbReference type="SAM" id="MobiDB-lite"/>
    </source>
</evidence>